<dbReference type="GO" id="GO:0008270">
    <property type="term" value="F:zinc ion binding"/>
    <property type="evidence" value="ECO:0007669"/>
    <property type="project" value="InterPro"/>
</dbReference>
<dbReference type="Pfam" id="PF04082">
    <property type="entry name" value="Fungal_trans"/>
    <property type="match status" value="1"/>
</dbReference>
<keyword evidence="2" id="KW-0479">Metal-binding</keyword>
<dbReference type="InterPro" id="IPR001138">
    <property type="entry name" value="Zn2Cys6_DnaBD"/>
</dbReference>
<gene>
    <name evidence="10" type="ORF">POJ06DRAFT_287545</name>
</gene>
<comment type="caution">
    <text evidence="10">The sequence shown here is derived from an EMBL/GenBank/DDBJ whole genome shotgun (WGS) entry which is preliminary data.</text>
</comment>
<dbReference type="SMART" id="SM00066">
    <property type="entry name" value="GAL4"/>
    <property type="match status" value="1"/>
</dbReference>
<dbReference type="InterPro" id="IPR051615">
    <property type="entry name" value="Transcr_Regulatory_Elem"/>
</dbReference>
<evidence type="ECO:0000259" key="9">
    <source>
        <dbReference type="PROSITE" id="PS50048"/>
    </source>
</evidence>
<dbReference type="Gene3D" id="4.10.240.10">
    <property type="entry name" value="Zn(2)-C6 fungal-type DNA-binding domain"/>
    <property type="match status" value="1"/>
</dbReference>
<sequence length="837" mass="94890">MSPTKAIGANGRRDRPRDRRALMACDFCRRRKMKCDNQKPKCQNCEVYNKDCVYVERAKKPRPSNALIDHLEKENRRLQEVLRQSLDRNNEPNSQERTHNEPTPPNGSNTSHLGLETHPKLQIRASEKPAHLLECSDTIRQRFRNVSCFPSSPSVDKESRYHGPTSAMFDEKSTERGIQRKGTTDAQVSEEWVKSRLMAEASKQRKSGVSSMLTVATEHISFGKCHDEVRGVIKANLLTFSKWLGQLETVHLATSKLDFDGIDPSLGMHLLSIYFNRQHDYGMVVYRPTFMRDMACKGPYFSKLLLNAIYFAASIHSPRIDIRRDPKDRQITGWVYRQRFIELLSTAFEKSEITTIQALIIIASPLFTWCDERSTSWLYAGIAFDMIIDLGIHVDVSTLPNSRRLSEEDLEVRRRTFWGAYVKDKVQSLYQGRPARLREIDINVPLTFLDEYEELEQFNTLSHADKKDRPGFPLYSISTFKEECRLSIIMGRIISCLYSEKSPTRSFDDLLREAMVLHDDLKAWRIALPAYLDFKSSESANAALLPHMFSLLAMYNVLVILLHRPFVSDGHLQSTSLSVAFDSFVTCTSAATEIGHILGAYGRAFWIMTSPYIISYATYVSATIHVRMAAQRQPGSEAHKSLQTCLYVLNEHQQVCHAARRAMRVIRSIMERMGVVVDDRECRLSREGLRPPQVNALSPNQNGPDLFPDPSLDNPGGVEDTSRMPFSENRTDLDLALPDLDMDAIIQSFHLDQQMAEQSLQQSQFQPAGRPSSCALSPDERSAGVSASHPIAGVDSSTQFPCHVLHDSGMPILYDPIFGFNGSAFDGNNTGIRHNPW</sequence>
<dbReference type="InterPro" id="IPR007219">
    <property type="entry name" value="XnlR_reg_dom"/>
</dbReference>
<keyword evidence="7" id="KW-0539">Nucleus</keyword>
<evidence type="ECO:0000256" key="5">
    <source>
        <dbReference type="ARBA" id="ARBA00023125"/>
    </source>
</evidence>
<keyword evidence="3" id="KW-0862">Zinc</keyword>
<feature type="compositionally biased region" description="Basic and acidic residues" evidence="8">
    <location>
        <begin position="169"/>
        <end position="178"/>
    </location>
</feature>
<dbReference type="CDD" id="cd12148">
    <property type="entry name" value="fungal_TF_MHR"/>
    <property type="match status" value="1"/>
</dbReference>
<evidence type="ECO:0000256" key="7">
    <source>
        <dbReference type="ARBA" id="ARBA00023242"/>
    </source>
</evidence>
<protein>
    <submittedName>
        <fullName evidence="10">Fungal-specific transcription factor domain-containing protein</fullName>
    </submittedName>
</protein>
<evidence type="ECO:0000256" key="8">
    <source>
        <dbReference type="SAM" id="MobiDB-lite"/>
    </source>
</evidence>
<dbReference type="GO" id="GO:0000981">
    <property type="term" value="F:DNA-binding transcription factor activity, RNA polymerase II-specific"/>
    <property type="evidence" value="ECO:0007669"/>
    <property type="project" value="InterPro"/>
</dbReference>
<evidence type="ECO:0000256" key="1">
    <source>
        <dbReference type="ARBA" id="ARBA00004123"/>
    </source>
</evidence>
<comment type="subcellular location">
    <subcellularLocation>
        <location evidence="1">Nucleus</location>
    </subcellularLocation>
</comment>
<dbReference type="CDD" id="cd00067">
    <property type="entry name" value="GAL4"/>
    <property type="match status" value="1"/>
</dbReference>
<dbReference type="PANTHER" id="PTHR31313:SF86">
    <property type="entry name" value="ZN(2)-C6 FUNGAL-TYPE DOMAIN-CONTAINING PROTEIN"/>
    <property type="match status" value="1"/>
</dbReference>
<dbReference type="PROSITE" id="PS00463">
    <property type="entry name" value="ZN2_CY6_FUNGAL_1"/>
    <property type="match status" value="1"/>
</dbReference>
<feature type="domain" description="Zn(2)-C6 fungal-type" evidence="9">
    <location>
        <begin position="24"/>
        <end position="54"/>
    </location>
</feature>
<feature type="region of interest" description="Disordered" evidence="8">
    <location>
        <begin position="86"/>
        <end position="114"/>
    </location>
</feature>
<feature type="region of interest" description="Disordered" evidence="8">
    <location>
        <begin position="687"/>
        <end position="726"/>
    </location>
</feature>
<reference evidence="10" key="1">
    <citation type="submission" date="2023-03" db="EMBL/GenBank/DDBJ databases">
        <title>Near-Complete genome sequence of Lipomyces tetrasporous NRRL Y-64009, an oleaginous yeast capable of growing on lignocellulosic hydrolysates.</title>
        <authorList>
            <consortium name="Lawrence Berkeley National Laboratory"/>
            <person name="Jagtap S.S."/>
            <person name="Liu J.-J."/>
            <person name="Walukiewicz H.E."/>
            <person name="Pangilinan J."/>
            <person name="Lipzen A."/>
            <person name="Ahrendt S."/>
            <person name="Koriabine M."/>
            <person name="Cobaugh K."/>
            <person name="Salamov A."/>
            <person name="Yoshinaga Y."/>
            <person name="Ng V."/>
            <person name="Daum C."/>
            <person name="Grigoriev I.V."/>
            <person name="Slininger P.J."/>
            <person name="Dien B.S."/>
            <person name="Jin Y.-S."/>
            <person name="Rao C.V."/>
        </authorList>
    </citation>
    <scope>NUCLEOTIDE SEQUENCE</scope>
    <source>
        <strain evidence="10">NRRL Y-64009</strain>
    </source>
</reference>
<proteinExistence type="predicted"/>
<evidence type="ECO:0000256" key="6">
    <source>
        <dbReference type="ARBA" id="ARBA00023163"/>
    </source>
</evidence>
<organism evidence="10 11">
    <name type="scientific">Lipomyces tetrasporus</name>
    <dbReference type="NCBI Taxonomy" id="54092"/>
    <lineage>
        <taxon>Eukaryota</taxon>
        <taxon>Fungi</taxon>
        <taxon>Dikarya</taxon>
        <taxon>Ascomycota</taxon>
        <taxon>Saccharomycotina</taxon>
        <taxon>Lipomycetes</taxon>
        <taxon>Lipomycetales</taxon>
        <taxon>Lipomycetaceae</taxon>
        <taxon>Lipomyces</taxon>
    </lineage>
</organism>
<keyword evidence="11" id="KW-1185">Reference proteome</keyword>
<feature type="region of interest" description="Disordered" evidence="8">
    <location>
        <begin position="153"/>
        <end position="186"/>
    </location>
</feature>
<dbReference type="Pfam" id="PF00172">
    <property type="entry name" value="Zn_clus"/>
    <property type="match status" value="1"/>
</dbReference>
<dbReference type="SUPFAM" id="SSF57701">
    <property type="entry name" value="Zn2/Cys6 DNA-binding domain"/>
    <property type="match status" value="1"/>
</dbReference>
<keyword evidence="4" id="KW-0805">Transcription regulation</keyword>
<evidence type="ECO:0000256" key="3">
    <source>
        <dbReference type="ARBA" id="ARBA00022833"/>
    </source>
</evidence>
<dbReference type="RefSeq" id="XP_056039885.1">
    <property type="nucleotide sequence ID" value="XM_056190267.1"/>
</dbReference>
<evidence type="ECO:0000256" key="2">
    <source>
        <dbReference type="ARBA" id="ARBA00022723"/>
    </source>
</evidence>
<evidence type="ECO:0000256" key="4">
    <source>
        <dbReference type="ARBA" id="ARBA00023015"/>
    </source>
</evidence>
<feature type="compositionally biased region" description="Basic and acidic residues" evidence="8">
    <location>
        <begin position="86"/>
        <end position="100"/>
    </location>
</feature>
<evidence type="ECO:0000313" key="10">
    <source>
        <dbReference type="EMBL" id="KAJ8096435.1"/>
    </source>
</evidence>
<dbReference type="GO" id="GO:0005634">
    <property type="term" value="C:nucleus"/>
    <property type="evidence" value="ECO:0007669"/>
    <property type="project" value="UniProtKB-SubCell"/>
</dbReference>
<dbReference type="InterPro" id="IPR036864">
    <property type="entry name" value="Zn2-C6_fun-type_DNA-bd_sf"/>
</dbReference>
<dbReference type="Proteomes" id="UP001217417">
    <property type="component" value="Unassembled WGS sequence"/>
</dbReference>
<keyword evidence="6" id="KW-0804">Transcription</keyword>
<dbReference type="GO" id="GO:0006351">
    <property type="term" value="P:DNA-templated transcription"/>
    <property type="evidence" value="ECO:0007669"/>
    <property type="project" value="InterPro"/>
</dbReference>
<name>A0AAD7QK20_9ASCO</name>
<feature type="compositionally biased region" description="Low complexity" evidence="8">
    <location>
        <begin position="757"/>
        <end position="766"/>
    </location>
</feature>
<evidence type="ECO:0000313" key="11">
    <source>
        <dbReference type="Proteomes" id="UP001217417"/>
    </source>
</evidence>
<dbReference type="EMBL" id="JARPMG010000017">
    <property type="protein sequence ID" value="KAJ8096435.1"/>
    <property type="molecule type" value="Genomic_DNA"/>
</dbReference>
<dbReference type="GO" id="GO:0003677">
    <property type="term" value="F:DNA binding"/>
    <property type="evidence" value="ECO:0007669"/>
    <property type="project" value="UniProtKB-KW"/>
</dbReference>
<accession>A0AAD7QK20</accession>
<dbReference type="AlphaFoldDB" id="A0AAD7QK20"/>
<keyword evidence="5" id="KW-0238">DNA-binding</keyword>
<dbReference type="SMART" id="SM00906">
    <property type="entry name" value="Fungal_trans"/>
    <property type="match status" value="1"/>
</dbReference>
<dbReference type="GeneID" id="80885433"/>
<feature type="region of interest" description="Disordered" evidence="8">
    <location>
        <begin position="757"/>
        <end position="790"/>
    </location>
</feature>
<dbReference type="PANTHER" id="PTHR31313">
    <property type="entry name" value="TY1 ENHANCER ACTIVATOR"/>
    <property type="match status" value="1"/>
</dbReference>
<dbReference type="PROSITE" id="PS50048">
    <property type="entry name" value="ZN2_CY6_FUNGAL_2"/>
    <property type="match status" value="1"/>
</dbReference>